<keyword evidence="3" id="KW-1185">Reference proteome</keyword>
<dbReference type="AlphaFoldDB" id="A0A7W6VRI1"/>
<sequence length="66" mass="7105">MVDLSFPWPIGPVPIALTAWASYGLYRAVVTRDGLTFVSAVSVLGLVGFLAALTAHIVKPAFNLFW</sequence>
<proteinExistence type="predicted"/>
<accession>A0A7W6VRI1</accession>
<feature type="transmembrane region" description="Helical" evidence="1">
    <location>
        <begin position="6"/>
        <end position="25"/>
    </location>
</feature>
<protein>
    <submittedName>
        <fullName evidence="2">Uncharacterized protein</fullName>
    </submittedName>
</protein>
<evidence type="ECO:0000313" key="2">
    <source>
        <dbReference type="EMBL" id="MBB4194863.1"/>
    </source>
</evidence>
<evidence type="ECO:0000256" key="1">
    <source>
        <dbReference type="SAM" id="Phobius"/>
    </source>
</evidence>
<dbReference type="EMBL" id="JACIFV010000023">
    <property type="protein sequence ID" value="MBB4194863.1"/>
    <property type="molecule type" value="Genomic_DNA"/>
</dbReference>
<keyword evidence="1" id="KW-0812">Transmembrane</keyword>
<dbReference type="Proteomes" id="UP000524492">
    <property type="component" value="Unassembled WGS sequence"/>
</dbReference>
<organism evidence="2 3">
    <name type="scientific">Rhizobium aethiopicum</name>
    <dbReference type="NCBI Taxonomy" id="1138170"/>
    <lineage>
        <taxon>Bacteria</taxon>
        <taxon>Pseudomonadati</taxon>
        <taxon>Pseudomonadota</taxon>
        <taxon>Alphaproteobacteria</taxon>
        <taxon>Hyphomicrobiales</taxon>
        <taxon>Rhizobiaceae</taxon>
        <taxon>Rhizobium/Agrobacterium group</taxon>
        <taxon>Rhizobium</taxon>
    </lineage>
</organism>
<name>A0A7W6VRI1_9HYPH</name>
<gene>
    <name evidence="2" type="ORF">GGD53_005046</name>
</gene>
<comment type="caution">
    <text evidence="2">The sequence shown here is derived from an EMBL/GenBank/DDBJ whole genome shotgun (WGS) entry which is preliminary data.</text>
</comment>
<evidence type="ECO:0000313" key="3">
    <source>
        <dbReference type="Proteomes" id="UP000524492"/>
    </source>
</evidence>
<feature type="transmembrane region" description="Helical" evidence="1">
    <location>
        <begin position="37"/>
        <end position="58"/>
    </location>
</feature>
<keyword evidence="1" id="KW-0472">Membrane</keyword>
<keyword evidence="1" id="KW-1133">Transmembrane helix</keyword>
<reference evidence="2 3" key="1">
    <citation type="submission" date="2020-08" db="EMBL/GenBank/DDBJ databases">
        <title>Genomic Encyclopedia of Type Strains, Phase IV (KMG-V): Genome sequencing to study the core and pangenomes of soil and plant-associated prokaryotes.</title>
        <authorList>
            <person name="Whitman W."/>
        </authorList>
    </citation>
    <scope>NUCLEOTIDE SEQUENCE [LARGE SCALE GENOMIC DNA]</scope>
    <source>
        <strain evidence="2 3">SEMIA 4074</strain>
    </source>
</reference>